<protein>
    <submittedName>
        <fullName evidence="1">Uncharacterized protein</fullName>
    </submittedName>
</protein>
<organism evidence="1">
    <name type="scientific">marine metagenome</name>
    <dbReference type="NCBI Taxonomy" id="408172"/>
    <lineage>
        <taxon>unclassified sequences</taxon>
        <taxon>metagenomes</taxon>
        <taxon>ecological metagenomes</taxon>
    </lineage>
</organism>
<dbReference type="AlphaFoldDB" id="A0A382AAT8"/>
<dbReference type="EMBL" id="UINC01024574">
    <property type="protein sequence ID" value="SVA98474.1"/>
    <property type="molecule type" value="Genomic_DNA"/>
</dbReference>
<gene>
    <name evidence="1" type="ORF">METZ01_LOCUS151328</name>
</gene>
<name>A0A382AAT8_9ZZZZ</name>
<accession>A0A382AAT8</accession>
<reference evidence="1" key="1">
    <citation type="submission" date="2018-05" db="EMBL/GenBank/DDBJ databases">
        <authorList>
            <person name="Lanie J.A."/>
            <person name="Ng W.-L."/>
            <person name="Kazmierczak K.M."/>
            <person name="Andrzejewski T.M."/>
            <person name="Davidsen T.M."/>
            <person name="Wayne K.J."/>
            <person name="Tettelin H."/>
            <person name="Glass J.I."/>
            <person name="Rusch D."/>
            <person name="Podicherti R."/>
            <person name="Tsui H.-C.T."/>
            <person name="Winkler M.E."/>
        </authorList>
    </citation>
    <scope>NUCLEOTIDE SEQUENCE</scope>
</reference>
<proteinExistence type="predicted"/>
<feature type="non-terminal residue" evidence="1">
    <location>
        <position position="49"/>
    </location>
</feature>
<sequence>MEWDHDASGDIDLYVEDPTNKQVSFRYHNHNYMHLDKDDLGAMNDTVVN</sequence>
<evidence type="ECO:0000313" key="1">
    <source>
        <dbReference type="EMBL" id="SVA98474.1"/>
    </source>
</evidence>